<dbReference type="KEGG" id="rpod:E0E05_09335"/>
<dbReference type="RefSeq" id="WP_131616461.1">
    <property type="nucleotide sequence ID" value="NZ_CP036532.1"/>
</dbReference>
<dbReference type="Gene3D" id="1.10.30.50">
    <property type="match status" value="1"/>
</dbReference>
<dbReference type="PANTHER" id="PTHR41286">
    <property type="entry name" value="HNH NUCLEASE YAJD-RELATED"/>
    <property type="match status" value="1"/>
</dbReference>
<name>A0A4P6V056_9HYPH</name>
<dbReference type="OrthoDB" id="5292295at2"/>
<evidence type="ECO:0000313" key="9">
    <source>
        <dbReference type="Proteomes" id="UP000293719"/>
    </source>
</evidence>
<dbReference type="InterPro" id="IPR013087">
    <property type="entry name" value="Znf_C2H2_type"/>
</dbReference>
<keyword evidence="5" id="KW-0862">Zinc</keyword>
<proteinExistence type="inferred from homology"/>
<keyword evidence="5" id="KW-0479">Metal-binding</keyword>
<dbReference type="InterPro" id="IPR002711">
    <property type="entry name" value="HNH"/>
</dbReference>
<keyword evidence="8" id="KW-0255">Endonuclease</keyword>
<keyword evidence="5" id="KW-0863">Zinc-finger</keyword>
<keyword evidence="1" id="KW-0540">Nuclease</keyword>
<dbReference type="Proteomes" id="UP000293719">
    <property type="component" value="Chromosome"/>
</dbReference>
<dbReference type="GO" id="GO:0005829">
    <property type="term" value="C:cytosol"/>
    <property type="evidence" value="ECO:0007669"/>
    <property type="project" value="TreeGrafter"/>
</dbReference>
<evidence type="ECO:0000259" key="7">
    <source>
        <dbReference type="PROSITE" id="PS50157"/>
    </source>
</evidence>
<dbReference type="EMBL" id="CP036532">
    <property type="protein sequence ID" value="QBK30777.1"/>
    <property type="molecule type" value="Genomic_DNA"/>
</dbReference>
<evidence type="ECO:0000256" key="2">
    <source>
        <dbReference type="ARBA" id="ARBA00022801"/>
    </source>
</evidence>
<feature type="domain" description="C2H2-type" evidence="7">
    <location>
        <begin position="38"/>
        <end position="66"/>
    </location>
</feature>
<evidence type="ECO:0000256" key="1">
    <source>
        <dbReference type="ARBA" id="ARBA00022722"/>
    </source>
</evidence>
<dbReference type="GeneID" id="90767497"/>
<keyword evidence="9" id="KW-1185">Reference proteome</keyword>
<dbReference type="InterPro" id="IPR003615">
    <property type="entry name" value="HNH_nuc"/>
</dbReference>
<dbReference type="CDD" id="cd00085">
    <property type="entry name" value="HNHc"/>
    <property type="match status" value="1"/>
</dbReference>
<dbReference type="AlphaFoldDB" id="A0A4P6V056"/>
<comment type="similarity">
    <text evidence="3">Belongs to the HNH nuclease family.</text>
</comment>
<dbReference type="SMART" id="SM00507">
    <property type="entry name" value="HNHc"/>
    <property type="match status" value="1"/>
</dbReference>
<organism evidence="8 9">
    <name type="scientific">Roseitalea porphyridii</name>
    <dbReference type="NCBI Taxonomy" id="1852022"/>
    <lineage>
        <taxon>Bacteria</taxon>
        <taxon>Pseudomonadati</taxon>
        <taxon>Pseudomonadota</taxon>
        <taxon>Alphaproteobacteria</taxon>
        <taxon>Hyphomicrobiales</taxon>
        <taxon>Ahrensiaceae</taxon>
        <taxon>Roseitalea</taxon>
    </lineage>
</organism>
<dbReference type="GO" id="GO:0003676">
    <property type="term" value="F:nucleic acid binding"/>
    <property type="evidence" value="ECO:0007669"/>
    <property type="project" value="InterPro"/>
</dbReference>
<evidence type="ECO:0000256" key="4">
    <source>
        <dbReference type="ARBA" id="ARBA00040194"/>
    </source>
</evidence>
<accession>A0A4P6V056</accession>
<dbReference type="PROSITE" id="PS50157">
    <property type="entry name" value="ZINC_FINGER_C2H2_2"/>
    <property type="match status" value="1"/>
</dbReference>
<protein>
    <recommendedName>
        <fullName evidence="4">Putative HNH nuclease YajD</fullName>
    </recommendedName>
</protein>
<evidence type="ECO:0000256" key="5">
    <source>
        <dbReference type="PROSITE-ProRule" id="PRU00042"/>
    </source>
</evidence>
<keyword evidence="2" id="KW-0378">Hydrolase</keyword>
<reference evidence="8 9" key="1">
    <citation type="journal article" date="2017" name="Int. J. Syst. Evol. Microbiol.">
        <title>Roseitalea porphyridii gen. nov., sp. nov., isolated from a red alga, and reclassification of Hoeflea suaedae Chung et al. 2013 as Pseudohoeflea suaedae gen. nov., comb. nov.</title>
        <authorList>
            <person name="Hyeon J.W."/>
            <person name="Jeong S.E."/>
            <person name="Baek K."/>
            <person name="Jeon C.O."/>
        </authorList>
    </citation>
    <scope>NUCLEOTIDE SEQUENCE [LARGE SCALE GENOMIC DNA]</scope>
    <source>
        <strain evidence="8 9">MA7-20</strain>
    </source>
</reference>
<gene>
    <name evidence="8" type="ORF">E0E05_09335</name>
</gene>
<dbReference type="GO" id="GO:0008270">
    <property type="term" value="F:zinc ion binding"/>
    <property type="evidence" value="ECO:0007669"/>
    <property type="project" value="UniProtKB-KW"/>
</dbReference>
<evidence type="ECO:0000256" key="3">
    <source>
        <dbReference type="ARBA" id="ARBA00038412"/>
    </source>
</evidence>
<feature type="region of interest" description="Disordered" evidence="6">
    <location>
        <begin position="87"/>
        <end position="107"/>
    </location>
</feature>
<evidence type="ECO:0000256" key="6">
    <source>
        <dbReference type="SAM" id="MobiDB-lite"/>
    </source>
</evidence>
<dbReference type="Pfam" id="PF01844">
    <property type="entry name" value="HNH"/>
    <property type="match status" value="1"/>
</dbReference>
<sequence length="107" mass="12246">MTRNSRNQRSPEAEAYRKLYKTKRWAELRWSVLTRDGFTCQRCGKLEAKTSNLVADHKSPHKGDLALFWDAGNIECLCRACHTGHKQSIERGGRGRPIFGTDGWPID</sequence>
<dbReference type="PANTHER" id="PTHR41286:SF1">
    <property type="entry name" value="HNH NUCLEASE YAJD-RELATED"/>
    <property type="match status" value="1"/>
</dbReference>
<evidence type="ECO:0000313" key="8">
    <source>
        <dbReference type="EMBL" id="QBK30777.1"/>
    </source>
</evidence>
<dbReference type="GO" id="GO:0004519">
    <property type="term" value="F:endonuclease activity"/>
    <property type="evidence" value="ECO:0007669"/>
    <property type="project" value="UniProtKB-KW"/>
</dbReference>
<dbReference type="GO" id="GO:0016787">
    <property type="term" value="F:hydrolase activity"/>
    <property type="evidence" value="ECO:0007669"/>
    <property type="project" value="UniProtKB-KW"/>
</dbReference>